<comment type="caution">
    <text evidence="2">The sequence shown here is derived from an EMBL/GenBank/DDBJ whole genome shotgun (WGS) entry which is preliminary data.</text>
</comment>
<evidence type="ECO:0000256" key="1">
    <source>
        <dbReference type="SAM" id="Phobius"/>
    </source>
</evidence>
<dbReference type="AlphaFoldDB" id="A0A5M9ZMD1"/>
<evidence type="ECO:0000313" key="2">
    <source>
        <dbReference type="EMBL" id="KAA8827037.1"/>
    </source>
</evidence>
<name>A0A5M9ZMD1_9BIFI</name>
<accession>A0A5M9ZMD1</accession>
<dbReference type="Proteomes" id="UP000412028">
    <property type="component" value="Unassembled WGS sequence"/>
</dbReference>
<keyword evidence="1" id="KW-0472">Membrane</keyword>
<gene>
    <name evidence="2" type="ORF">EMO89_11260</name>
</gene>
<reference evidence="2 3" key="1">
    <citation type="journal article" date="2019" name="Syst. Appl. Microbiol.">
        <title>Characterization of Bifidobacterium species in feaces of the Egyptian fruit bat: Description of B. vespertilionis sp. nov. and B. rousetti sp. nov.</title>
        <authorList>
            <person name="Modesto M."/>
            <person name="Satti M."/>
            <person name="Watanabe K."/>
            <person name="Puglisi E."/>
            <person name="Morelli L."/>
            <person name="Huang C.-H."/>
            <person name="Liou J.-S."/>
            <person name="Miyashita M."/>
            <person name="Tamura T."/>
            <person name="Saito S."/>
            <person name="Mori K."/>
            <person name="Huang L."/>
            <person name="Sciavilla P."/>
            <person name="Sandri C."/>
            <person name="Spiezio C."/>
            <person name="Vitali F."/>
            <person name="Cavalieri D."/>
            <person name="Perpetuini G."/>
            <person name="Tofalo R."/>
            <person name="Bonetti A."/>
            <person name="Arita M."/>
            <person name="Mattarelli P."/>
        </authorList>
    </citation>
    <scope>NUCLEOTIDE SEQUENCE [LARGE SCALE GENOMIC DNA]</scope>
    <source>
        <strain evidence="2 3">RST7</strain>
    </source>
</reference>
<feature type="transmembrane region" description="Helical" evidence="1">
    <location>
        <begin position="31"/>
        <end position="56"/>
    </location>
</feature>
<protein>
    <submittedName>
        <fullName evidence="2">Uncharacterized protein</fullName>
    </submittedName>
</protein>
<proteinExistence type="predicted"/>
<dbReference type="EMBL" id="RZUI01000022">
    <property type="protein sequence ID" value="KAA8827037.1"/>
    <property type="molecule type" value="Genomic_DNA"/>
</dbReference>
<sequence>MQYIIALILIGIAIWLIIKLIIWLLSFVPMIAGALMTFFVVLMAFALAFGVIRGLVKGFKEYYSTLTDVYGTRAGRIIGVALTLVWIGVIVFLGRMAVLGLIEQYQQLSQMS</sequence>
<feature type="transmembrane region" description="Helical" evidence="1">
    <location>
        <begin position="77"/>
        <end position="102"/>
    </location>
</feature>
<keyword evidence="1" id="KW-1133">Transmembrane helix</keyword>
<keyword evidence="1" id="KW-0812">Transmembrane</keyword>
<dbReference type="RefSeq" id="WP_150382147.1">
    <property type="nucleotide sequence ID" value="NZ_RZUI01000022.1"/>
</dbReference>
<feature type="transmembrane region" description="Helical" evidence="1">
    <location>
        <begin position="7"/>
        <end position="25"/>
    </location>
</feature>
<evidence type="ECO:0000313" key="3">
    <source>
        <dbReference type="Proteomes" id="UP000412028"/>
    </source>
</evidence>
<organism evidence="2 3">
    <name type="scientific">Bifidobacterium tissieri</name>
    <dbReference type="NCBI Taxonomy" id="1630162"/>
    <lineage>
        <taxon>Bacteria</taxon>
        <taxon>Bacillati</taxon>
        <taxon>Actinomycetota</taxon>
        <taxon>Actinomycetes</taxon>
        <taxon>Bifidobacteriales</taxon>
        <taxon>Bifidobacteriaceae</taxon>
        <taxon>Bifidobacterium</taxon>
    </lineage>
</organism>